<dbReference type="Pfam" id="PF00583">
    <property type="entry name" value="Acetyltransf_1"/>
    <property type="match status" value="1"/>
</dbReference>
<dbReference type="Gene3D" id="3.40.630.30">
    <property type="match status" value="1"/>
</dbReference>
<dbReference type="EMBL" id="CAJMWS010000021">
    <property type="protein sequence ID" value="CAE6339388.1"/>
    <property type="molecule type" value="Genomic_DNA"/>
</dbReference>
<feature type="domain" description="N-acetyltransferase" evidence="1">
    <location>
        <begin position="81"/>
        <end position="212"/>
    </location>
</feature>
<dbReference type="SUPFAM" id="SSF55729">
    <property type="entry name" value="Acyl-CoA N-acyltransferases (Nat)"/>
    <property type="match status" value="1"/>
</dbReference>
<comment type="caution">
    <text evidence="2">The sequence shown here is derived from an EMBL/GenBank/DDBJ whole genome shotgun (WGS) entry which is preliminary data.</text>
</comment>
<dbReference type="CDD" id="cd04301">
    <property type="entry name" value="NAT_SF"/>
    <property type="match status" value="1"/>
</dbReference>
<evidence type="ECO:0000259" key="1">
    <source>
        <dbReference type="PROSITE" id="PS51186"/>
    </source>
</evidence>
<accession>A0A8H2ZTV9</accession>
<dbReference type="GO" id="GO:0009100">
    <property type="term" value="P:glycoprotein metabolic process"/>
    <property type="evidence" value="ECO:0007669"/>
    <property type="project" value="TreeGrafter"/>
</dbReference>
<dbReference type="InterPro" id="IPR051822">
    <property type="entry name" value="Glycosyl_Hydrolase_84"/>
</dbReference>
<proteinExistence type="predicted"/>
<gene>
    <name evidence="2" type="ORF">RDB_LOCUS2989</name>
</gene>
<protein>
    <recommendedName>
        <fullName evidence="1">N-acetyltransferase domain-containing protein</fullName>
    </recommendedName>
</protein>
<dbReference type="PROSITE" id="PS51186">
    <property type="entry name" value="GNAT"/>
    <property type="match status" value="1"/>
</dbReference>
<dbReference type="GO" id="GO:0016231">
    <property type="term" value="F:beta-N-acetylglucosaminidase activity"/>
    <property type="evidence" value="ECO:0007669"/>
    <property type="project" value="TreeGrafter"/>
</dbReference>
<dbReference type="InterPro" id="IPR000182">
    <property type="entry name" value="GNAT_dom"/>
</dbReference>
<organism evidence="2 3">
    <name type="scientific">Rhizoctonia solani</name>
    <dbReference type="NCBI Taxonomy" id="456999"/>
    <lineage>
        <taxon>Eukaryota</taxon>
        <taxon>Fungi</taxon>
        <taxon>Dikarya</taxon>
        <taxon>Basidiomycota</taxon>
        <taxon>Agaricomycotina</taxon>
        <taxon>Agaricomycetes</taxon>
        <taxon>Cantharellales</taxon>
        <taxon>Ceratobasidiaceae</taxon>
        <taxon>Rhizoctonia</taxon>
    </lineage>
</organism>
<dbReference type="PANTHER" id="PTHR13170">
    <property type="entry name" value="O-GLCNACASE"/>
    <property type="match status" value="1"/>
</dbReference>
<dbReference type="PANTHER" id="PTHR13170:SF16">
    <property type="entry name" value="PROTEIN O-GLCNACASE"/>
    <property type="match status" value="1"/>
</dbReference>
<reference evidence="2" key="1">
    <citation type="submission" date="2021-01" db="EMBL/GenBank/DDBJ databases">
        <authorList>
            <person name="Kaushik A."/>
        </authorList>
    </citation>
    <scope>NUCLEOTIDE SEQUENCE</scope>
    <source>
        <strain evidence="2">AG1-1C</strain>
    </source>
</reference>
<dbReference type="Proteomes" id="UP000663846">
    <property type="component" value="Unassembled WGS sequence"/>
</dbReference>
<evidence type="ECO:0000313" key="2">
    <source>
        <dbReference type="EMBL" id="CAE6339388.1"/>
    </source>
</evidence>
<name>A0A8H2ZTV9_9AGAM</name>
<dbReference type="GO" id="GO:0016747">
    <property type="term" value="F:acyltransferase activity, transferring groups other than amino-acyl groups"/>
    <property type="evidence" value="ECO:0007669"/>
    <property type="project" value="InterPro"/>
</dbReference>
<dbReference type="AlphaFoldDB" id="A0A8H2ZTV9"/>
<sequence length="214" mass="24346">MIPPTWSIRPICPRDIPDIYHICILTGDAGQSAVGLHQYPELIGLIYGEPYFVVSPSFGFVLVRTQADGREEVLGCILGTSDTRKFEPAIDEKWFSQLRSEYPQDPYPFNSTRADQVMIDRIHEPEMTPPEVLATTRAHIHIDLLPQAQRQGWGSKLMGKAVDYLKKQGCDSLFVGIEPENARGRAFYLAVGFKHVPASWGEYYRLDFKNWTRT</sequence>
<dbReference type="InterPro" id="IPR016181">
    <property type="entry name" value="Acyl_CoA_acyltransferase"/>
</dbReference>
<evidence type="ECO:0000313" key="3">
    <source>
        <dbReference type="Proteomes" id="UP000663846"/>
    </source>
</evidence>